<dbReference type="GO" id="GO:1990189">
    <property type="term" value="F:protein N-terminal-serine acetyltransferase activity"/>
    <property type="evidence" value="ECO:0007669"/>
    <property type="project" value="TreeGrafter"/>
</dbReference>
<dbReference type="RefSeq" id="WP_090866136.1">
    <property type="nucleotide sequence ID" value="NZ_FOHE01000001.1"/>
</dbReference>
<reference evidence="2 3" key="1">
    <citation type="submission" date="2016-10" db="EMBL/GenBank/DDBJ databases">
        <authorList>
            <person name="de Groot N.N."/>
        </authorList>
    </citation>
    <scope>NUCLEOTIDE SEQUENCE [LARGE SCALE GENOMIC DNA]</scope>
    <source>
        <strain evidence="2 3">IBRC-M 10780</strain>
    </source>
</reference>
<dbReference type="GO" id="GO:0008999">
    <property type="term" value="F:protein-N-terminal-alanine acetyltransferase activity"/>
    <property type="evidence" value="ECO:0007669"/>
    <property type="project" value="TreeGrafter"/>
</dbReference>
<dbReference type="PANTHER" id="PTHR43441">
    <property type="entry name" value="RIBOSOMAL-PROTEIN-SERINE ACETYLTRANSFERASE"/>
    <property type="match status" value="1"/>
</dbReference>
<keyword evidence="3" id="KW-1185">Reference proteome</keyword>
<gene>
    <name evidence="2" type="ORF">SAMN05216389_101322</name>
</gene>
<evidence type="ECO:0000259" key="1">
    <source>
        <dbReference type="PROSITE" id="PS51186"/>
    </source>
</evidence>
<protein>
    <submittedName>
        <fullName evidence="2">Ribosomal-protein-serine acetyltransferase</fullName>
    </submittedName>
</protein>
<proteinExistence type="predicted"/>
<keyword evidence="2" id="KW-0808">Transferase</keyword>
<dbReference type="Gene3D" id="3.40.630.30">
    <property type="match status" value="1"/>
</dbReference>
<name>A0A1H9YCU5_9BACI</name>
<dbReference type="InterPro" id="IPR051908">
    <property type="entry name" value="Ribosomal_N-acetyltransferase"/>
</dbReference>
<dbReference type="InterPro" id="IPR000182">
    <property type="entry name" value="GNAT_dom"/>
</dbReference>
<sequence length="182" mass="21032">MYKALINQNTYLAILEPRHANDLFQIVDKSRDSISQWLNFPQKTNCVEDSALFIEKSLTRLSEHNGYWAGIWYKEELAGSVGYLYIDWKIGKTEIGYWLGDDFKGKGLALQAAKMMINHAFHDLDLNKVEIKVATNNNKSRAIPEKLGFQTEGIIRNDEFLNGVYHDRVIYGLLKEEWISDL</sequence>
<organism evidence="2 3">
    <name type="scientific">Oceanobacillus limi</name>
    <dbReference type="NCBI Taxonomy" id="930131"/>
    <lineage>
        <taxon>Bacteria</taxon>
        <taxon>Bacillati</taxon>
        <taxon>Bacillota</taxon>
        <taxon>Bacilli</taxon>
        <taxon>Bacillales</taxon>
        <taxon>Bacillaceae</taxon>
        <taxon>Oceanobacillus</taxon>
    </lineage>
</organism>
<dbReference type="EMBL" id="FOHE01000001">
    <property type="protein sequence ID" value="SES66771.1"/>
    <property type="molecule type" value="Genomic_DNA"/>
</dbReference>
<dbReference type="PANTHER" id="PTHR43441:SF12">
    <property type="entry name" value="RIBOSOMAL N-ACETYLTRANSFERASE YDAF-RELATED"/>
    <property type="match status" value="1"/>
</dbReference>
<evidence type="ECO:0000313" key="2">
    <source>
        <dbReference type="EMBL" id="SES66771.1"/>
    </source>
</evidence>
<dbReference type="Pfam" id="PF13302">
    <property type="entry name" value="Acetyltransf_3"/>
    <property type="match status" value="1"/>
</dbReference>
<dbReference type="GO" id="GO:0005737">
    <property type="term" value="C:cytoplasm"/>
    <property type="evidence" value="ECO:0007669"/>
    <property type="project" value="TreeGrafter"/>
</dbReference>
<dbReference type="Proteomes" id="UP000198618">
    <property type="component" value="Unassembled WGS sequence"/>
</dbReference>
<dbReference type="STRING" id="930131.SAMN05216389_101322"/>
<dbReference type="InterPro" id="IPR016181">
    <property type="entry name" value="Acyl_CoA_acyltransferase"/>
</dbReference>
<evidence type="ECO:0000313" key="3">
    <source>
        <dbReference type="Proteomes" id="UP000198618"/>
    </source>
</evidence>
<dbReference type="SUPFAM" id="SSF55729">
    <property type="entry name" value="Acyl-CoA N-acyltransferases (Nat)"/>
    <property type="match status" value="1"/>
</dbReference>
<accession>A0A1H9YCU5</accession>
<dbReference type="AlphaFoldDB" id="A0A1H9YCU5"/>
<feature type="domain" description="N-acetyltransferase" evidence="1">
    <location>
        <begin position="24"/>
        <end position="176"/>
    </location>
</feature>
<dbReference type="OrthoDB" id="9799321at2"/>
<dbReference type="PROSITE" id="PS51186">
    <property type="entry name" value="GNAT"/>
    <property type="match status" value="1"/>
</dbReference>